<gene>
    <name evidence="3" type="ORF">CO007_05200</name>
</gene>
<reference evidence="4" key="1">
    <citation type="submission" date="2017-09" db="EMBL/GenBank/DDBJ databases">
        <title>Depth-based differentiation of microbial function through sediment-hosted aquifers and enrichment of novel symbionts in the deep terrestrial subsurface.</title>
        <authorList>
            <person name="Probst A.J."/>
            <person name="Ladd B."/>
            <person name="Jarett J.K."/>
            <person name="Geller-Mcgrath D.E."/>
            <person name="Sieber C.M.K."/>
            <person name="Emerson J.B."/>
            <person name="Anantharaman K."/>
            <person name="Thomas B.C."/>
            <person name="Malmstrom R."/>
            <person name="Stieglmeier M."/>
            <person name="Klingl A."/>
            <person name="Woyke T."/>
            <person name="Ryan C.M."/>
            <person name="Banfield J.F."/>
        </authorList>
    </citation>
    <scope>NUCLEOTIDE SEQUENCE [LARGE SCALE GENOMIC DNA]</scope>
</reference>
<name>A0A2M8GLD8_9BACT</name>
<feature type="transmembrane region" description="Helical" evidence="2">
    <location>
        <begin position="20"/>
        <end position="38"/>
    </location>
</feature>
<keyword evidence="2" id="KW-0472">Membrane</keyword>
<evidence type="ECO:0000313" key="3">
    <source>
        <dbReference type="EMBL" id="PJC81367.1"/>
    </source>
</evidence>
<dbReference type="EMBL" id="PFQK01000089">
    <property type="protein sequence ID" value="PJC81367.1"/>
    <property type="molecule type" value="Genomic_DNA"/>
</dbReference>
<dbReference type="InterPro" id="IPR005754">
    <property type="entry name" value="Sortase"/>
</dbReference>
<dbReference type="GO" id="GO:0016787">
    <property type="term" value="F:hydrolase activity"/>
    <property type="evidence" value="ECO:0007669"/>
    <property type="project" value="UniProtKB-KW"/>
</dbReference>
<evidence type="ECO:0000256" key="1">
    <source>
        <dbReference type="ARBA" id="ARBA00022801"/>
    </source>
</evidence>
<evidence type="ECO:0008006" key="5">
    <source>
        <dbReference type="Google" id="ProtNLM"/>
    </source>
</evidence>
<dbReference type="NCBIfam" id="TIGR01076">
    <property type="entry name" value="sortase_fam"/>
    <property type="match status" value="1"/>
</dbReference>
<sequence>MVPYRYLKQDNSPKRKAINYFSYASLSLGAFLLFWSFYPILSFEIYSHLFIQNKIQTPIPRSSTITSLEKANSVLGSYNVFSNNLRDFTNVNVWFPTTHQLDQRQDLSVKSYNLSIPKININNAKVAVGGEDLTKSLVQFLPRSLPGEYGNLIIFGHSTLPQLFNSKDYKTIFTYLASLDKDDSIYIKINGIQYEYKVTEMFVVSPDQVSVLEQRTDAAYLTLVTCVPPGTDWERLVVRAKLTKLPSN</sequence>
<dbReference type="AlphaFoldDB" id="A0A2M8GLD8"/>
<dbReference type="InterPro" id="IPR023365">
    <property type="entry name" value="Sortase_dom-sf"/>
</dbReference>
<evidence type="ECO:0000313" key="4">
    <source>
        <dbReference type="Proteomes" id="UP000229370"/>
    </source>
</evidence>
<dbReference type="Gene3D" id="2.40.260.10">
    <property type="entry name" value="Sortase"/>
    <property type="match status" value="1"/>
</dbReference>
<comment type="caution">
    <text evidence="3">The sequence shown here is derived from an EMBL/GenBank/DDBJ whole genome shotgun (WGS) entry which is preliminary data.</text>
</comment>
<proteinExistence type="predicted"/>
<dbReference type="Pfam" id="PF04203">
    <property type="entry name" value="Sortase"/>
    <property type="match status" value="1"/>
</dbReference>
<dbReference type="SUPFAM" id="SSF63817">
    <property type="entry name" value="Sortase"/>
    <property type="match status" value="1"/>
</dbReference>
<keyword evidence="2" id="KW-0812">Transmembrane</keyword>
<protein>
    <recommendedName>
        <fullName evidence="5">Sortase</fullName>
    </recommendedName>
</protein>
<dbReference type="Proteomes" id="UP000229370">
    <property type="component" value="Unassembled WGS sequence"/>
</dbReference>
<organism evidence="3 4">
    <name type="scientific">Candidatus Roizmanbacteria bacterium CG_4_8_14_3_um_filter_36_10</name>
    <dbReference type="NCBI Taxonomy" id="1974834"/>
    <lineage>
        <taxon>Bacteria</taxon>
        <taxon>Candidatus Roizmaniibacteriota</taxon>
    </lineage>
</organism>
<keyword evidence="2" id="KW-1133">Transmembrane helix</keyword>
<evidence type="ECO:0000256" key="2">
    <source>
        <dbReference type="SAM" id="Phobius"/>
    </source>
</evidence>
<accession>A0A2M8GLD8</accession>
<keyword evidence="1" id="KW-0378">Hydrolase</keyword>